<evidence type="ECO:0000313" key="13">
    <source>
        <dbReference type="EMBL" id="CAF1183036.1"/>
    </source>
</evidence>
<keyword evidence="11 12" id="KW-0472">Membrane</keyword>
<dbReference type="EMBL" id="CAJNOL010001978">
    <property type="protein sequence ID" value="CAF1445380.1"/>
    <property type="molecule type" value="Genomic_DNA"/>
</dbReference>
<feature type="transmembrane region" description="Helical" evidence="12">
    <location>
        <begin position="108"/>
        <end position="130"/>
    </location>
</feature>
<comment type="subcellular location">
    <subcellularLocation>
        <location evidence="2">Mitochondrion inner membrane</location>
        <topology evidence="2">Multi-pass membrane protein</topology>
    </subcellularLocation>
</comment>
<dbReference type="PANTHER" id="PTHR10485">
    <property type="entry name" value="MITOCHONDRIAL IMPORT INNER MEMBRANE TRANSLOCASE SUBUNIT TIM-17"/>
    <property type="match status" value="1"/>
</dbReference>
<comment type="caution">
    <text evidence="13">The sequence shown here is derived from an EMBL/GenBank/DDBJ whole genome shotgun (WGS) entry which is preliminary data.</text>
</comment>
<dbReference type="SUPFAM" id="SSF52047">
    <property type="entry name" value="RNI-like"/>
    <property type="match status" value="1"/>
</dbReference>
<evidence type="ECO:0000256" key="6">
    <source>
        <dbReference type="ARBA" id="ARBA00022792"/>
    </source>
</evidence>
<keyword evidence="16" id="KW-1185">Reference proteome</keyword>
<name>A0A814UZN7_9BILA</name>
<reference evidence="13" key="1">
    <citation type="submission" date="2021-02" db="EMBL/GenBank/DDBJ databases">
        <authorList>
            <person name="Nowell W R."/>
        </authorList>
    </citation>
    <scope>NUCLEOTIDE SEQUENCE</scope>
</reference>
<comment type="similarity">
    <text evidence="3">Belongs to the Tim17/Tim22/Tim23 family.</text>
</comment>
<dbReference type="Proteomes" id="UP000663870">
    <property type="component" value="Unassembled WGS sequence"/>
</dbReference>
<evidence type="ECO:0000256" key="4">
    <source>
        <dbReference type="ARBA" id="ARBA00022448"/>
    </source>
</evidence>
<keyword evidence="6" id="KW-0999">Mitochondrion inner membrane</keyword>
<evidence type="ECO:0000256" key="3">
    <source>
        <dbReference type="ARBA" id="ARBA00008444"/>
    </source>
</evidence>
<evidence type="ECO:0000256" key="8">
    <source>
        <dbReference type="ARBA" id="ARBA00022989"/>
    </source>
</evidence>
<evidence type="ECO:0000256" key="12">
    <source>
        <dbReference type="SAM" id="Phobius"/>
    </source>
</evidence>
<accession>A0A814UZN7</accession>
<dbReference type="EMBL" id="CAJNOH010001156">
    <property type="protein sequence ID" value="CAF1183036.1"/>
    <property type="molecule type" value="Genomic_DNA"/>
</dbReference>
<evidence type="ECO:0000256" key="1">
    <source>
        <dbReference type="ARBA" id="ARBA00002959"/>
    </source>
</evidence>
<evidence type="ECO:0000313" key="14">
    <source>
        <dbReference type="EMBL" id="CAF1445380.1"/>
    </source>
</evidence>
<dbReference type="InterPro" id="IPR032675">
    <property type="entry name" value="LRR_dom_sf"/>
</dbReference>
<evidence type="ECO:0000313" key="15">
    <source>
        <dbReference type="Proteomes" id="UP000663854"/>
    </source>
</evidence>
<dbReference type="Pfam" id="PF02466">
    <property type="entry name" value="Tim17"/>
    <property type="match status" value="1"/>
</dbReference>
<dbReference type="Gene3D" id="3.80.10.10">
    <property type="entry name" value="Ribonuclease Inhibitor"/>
    <property type="match status" value="1"/>
</dbReference>
<evidence type="ECO:0000256" key="2">
    <source>
        <dbReference type="ARBA" id="ARBA00004448"/>
    </source>
</evidence>
<comment type="function">
    <text evidence="1">Essential component of the TIM23 complex, a complex that mediates the translocation of transit peptide-containing proteins across the mitochondrial inner membrane.</text>
</comment>
<protein>
    <submittedName>
        <fullName evidence="13">Uncharacterized protein</fullName>
    </submittedName>
</protein>
<proteinExistence type="inferred from homology"/>
<keyword evidence="4" id="KW-0813">Transport</keyword>
<evidence type="ECO:0000313" key="16">
    <source>
        <dbReference type="Proteomes" id="UP000663870"/>
    </source>
</evidence>
<evidence type="ECO:0000256" key="10">
    <source>
        <dbReference type="ARBA" id="ARBA00023128"/>
    </source>
</evidence>
<dbReference type="GO" id="GO:0030150">
    <property type="term" value="P:protein import into mitochondrial matrix"/>
    <property type="evidence" value="ECO:0007669"/>
    <property type="project" value="TreeGrafter"/>
</dbReference>
<keyword evidence="5 12" id="KW-0812">Transmembrane</keyword>
<sequence length="733" mass="85184">MDREPCPWRIVDDCGGAFALGAIGGTLFHSIKGFRHAPSGQYRRLLGSLHAVKQRAPRVGASFGAWGCIFSLADCSFVYLRKKEDPWNSIMSGALTGAVLQARQGPGAMVASAMIGGFILAMIEGTGILMNRYSQMLMPQPGQEEPPPDIDKGKIDLSMSPIFSSSPGQSTSTNEIIYEIFEYIDTYDVYYIFFNLNKRFENLFLNSNLPLQINISTISKSKFEDYHQNIIIPNRHRIDILRLSNPFTVDIIFSPPRIILKFIQLKTLVLDNIDAKYLKNILNHSIHLSKLHSLTIHLIDFIKNSTDFYLQIFRLPKLKYCKIKLSTMDDLTLSTNIFSSIEHLVINTCFPYESFHNLLSYLPQLRYLSIDVIYDCYHKPIDFSPIVLKSLKYISLKLSSMNFNQFEQIVKNFFHYIEVLHITSSNDSEFLNAKRWEKLILSSMSNLRIFDINHSGLVGNNSTIYHDVINEFNSSFWILKQWFFKHQHSWEKGSDSGIFYSTNPYRRKDYKLYCQINKQICLNIQENNLNLVKHLLIGGKQIINNSINYFTNVNELTIKDDFKISHHSISTILNQIISLKQLIKLNITHSNFSIEQLMKLLHFTPNLHTIKYFSIFFNGIDLTSIKKIDLSTKNQVKKLEIYHEGCTIEEFQIILNIFPQLEYFKIGMSQNEIEQFIPFLASKTYFKTHSLFFLCISQLRKRFIPELNRLIKSKNLHDDYLIKIVYCDLYLWW</sequence>
<keyword evidence="10" id="KW-0496">Mitochondrion</keyword>
<dbReference type="AlphaFoldDB" id="A0A814UZN7"/>
<dbReference type="GO" id="GO:0008320">
    <property type="term" value="F:protein transmembrane transporter activity"/>
    <property type="evidence" value="ECO:0007669"/>
    <property type="project" value="TreeGrafter"/>
</dbReference>
<dbReference type="PANTHER" id="PTHR10485:SF0">
    <property type="entry name" value="AT05822P-RELATED"/>
    <property type="match status" value="1"/>
</dbReference>
<dbReference type="Proteomes" id="UP000663854">
    <property type="component" value="Unassembled WGS sequence"/>
</dbReference>
<evidence type="ECO:0000256" key="7">
    <source>
        <dbReference type="ARBA" id="ARBA00022927"/>
    </source>
</evidence>
<evidence type="ECO:0000256" key="5">
    <source>
        <dbReference type="ARBA" id="ARBA00022692"/>
    </source>
</evidence>
<evidence type="ECO:0000256" key="9">
    <source>
        <dbReference type="ARBA" id="ARBA00023010"/>
    </source>
</evidence>
<organism evidence="13 15">
    <name type="scientific">Rotaria sordida</name>
    <dbReference type="NCBI Taxonomy" id="392033"/>
    <lineage>
        <taxon>Eukaryota</taxon>
        <taxon>Metazoa</taxon>
        <taxon>Spiralia</taxon>
        <taxon>Gnathifera</taxon>
        <taxon>Rotifera</taxon>
        <taxon>Eurotatoria</taxon>
        <taxon>Bdelloidea</taxon>
        <taxon>Philodinida</taxon>
        <taxon>Philodinidae</taxon>
        <taxon>Rotaria</taxon>
    </lineage>
</organism>
<keyword evidence="7" id="KW-0653">Protein transport</keyword>
<evidence type="ECO:0000256" key="11">
    <source>
        <dbReference type="ARBA" id="ARBA00023136"/>
    </source>
</evidence>
<dbReference type="GO" id="GO:0005744">
    <property type="term" value="C:TIM23 mitochondrial import inner membrane translocase complex"/>
    <property type="evidence" value="ECO:0007669"/>
    <property type="project" value="TreeGrafter"/>
</dbReference>
<gene>
    <name evidence="14" type="ORF">JXQ802_LOCUS37259</name>
    <name evidence="13" type="ORF">PYM288_LOCUS23911</name>
</gene>
<keyword evidence="9" id="KW-0811">Translocation</keyword>
<keyword evidence="8 12" id="KW-1133">Transmembrane helix</keyword>